<dbReference type="SUPFAM" id="SSF103473">
    <property type="entry name" value="MFS general substrate transporter"/>
    <property type="match status" value="1"/>
</dbReference>
<comment type="caution">
    <text evidence="8">The sequence shown here is derived from an EMBL/GenBank/DDBJ whole genome shotgun (WGS) entry which is preliminary data.</text>
</comment>
<gene>
    <name evidence="8" type="ORF">N0F65_005516</name>
</gene>
<evidence type="ECO:0000256" key="4">
    <source>
        <dbReference type="ARBA" id="ARBA00022692"/>
    </source>
</evidence>
<evidence type="ECO:0008006" key="10">
    <source>
        <dbReference type="Google" id="ProtNLM"/>
    </source>
</evidence>
<dbReference type="Pfam" id="PF02487">
    <property type="entry name" value="CLN3"/>
    <property type="match status" value="1"/>
</dbReference>
<dbReference type="PRINTS" id="PR01315">
    <property type="entry name" value="BATTENIN"/>
</dbReference>
<feature type="transmembrane region" description="Helical" evidence="7">
    <location>
        <begin position="166"/>
        <end position="186"/>
    </location>
</feature>
<evidence type="ECO:0000256" key="7">
    <source>
        <dbReference type="RuleBase" id="RU361113"/>
    </source>
</evidence>
<dbReference type="PANTHER" id="PTHR10981:SF0">
    <property type="entry name" value="BATTENIN"/>
    <property type="match status" value="1"/>
</dbReference>
<keyword evidence="4 7" id="KW-0812">Transmembrane</keyword>
<feature type="transmembrane region" description="Helical" evidence="7">
    <location>
        <begin position="20"/>
        <end position="39"/>
    </location>
</feature>
<proteinExistence type="inferred from homology"/>
<dbReference type="AlphaFoldDB" id="A0AAV2YGD1"/>
<keyword evidence="9" id="KW-1185">Reference proteome</keyword>
<comment type="subcellular location">
    <subcellularLocation>
        <location evidence="1">Endomembrane system</location>
        <topology evidence="1">Multi-pass membrane protein</topology>
    </subcellularLocation>
</comment>
<evidence type="ECO:0000256" key="1">
    <source>
        <dbReference type="ARBA" id="ARBA00004127"/>
    </source>
</evidence>
<reference evidence="8" key="1">
    <citation type="submission" date="2022-11" db="EMBL/GenBank/DDBJ databases">
        <authorList>
            <person name="Morgan W.R."/>
            <person name="Tartar A."/>
        </authorList>
    </citation>
    <scope>NUCLEOTIDE SEQUENCE</scope>
    <source>
        <strain evidence="8">ARSEF 373</strain>
    </source>
</reference>
<dbReference type="GO" id="GO:0051453">
    <property type="term" value="P:regulation of intracellular pH"/>
    <property type="evidence" value="ECO:0007669"/>
    <property type="project" value="TreeGrafter"/>
</dbReference>
<protein>
    <recommendedName>
        <fullName evidence="10">Battenin</fullName>
    </recommendedName>
</protein>
<comment type="similarity">
    <text evidence="2 7">Belongs to the battenin family.</text>
</comment>
<feature type="transmembrane region" description="Helical" evidence="7">
    <location>
        <begin position="333"/>
        <end position="356"/>
    </location>
</feature>
<keyword evidence="5 7" id="KW-1133">Transmembrane helix</keyword>
<dbReference type="PANTHER" id="PTHR10981">
    <property type="entry name" value="BATTENIN"/>
    <property type="match status" value="1"/>
</dbReference>
<dbReference type="Gene3D" id="1.20.1250.20">
    <property type="entry name" value="MFS general substrate transporter like domains"/>
    <property type="match status" value="1"/>
</dbReference>
<dbReference type="InterPro" id="IPR036259">
    <property type="entry name" value="MFS_trans_sf"/>
</dbReference>
<dbReference type="EMBL" id="DAKRPA010000339">
    <property type="protein sequence ID" value="DAZ93166.1"/>
    <property type="molecule type" value="Genomic_DNA"/>
</dbReference>
<dbReference type="GO" id="GO:0016020">
    <property type="term" value="C:membrane"/>
    <property type="evidence" value="ECO:0007669"/>
    <property type="project" value="UniProtKB-UniRule"/>
</dbReference>
<dbReference type="Proteomes" id="UP001146120">
    <property type="component" value="Unassembled WGS sequence"/>
</dbReference>
<keyword evidence="6 7" id="KW-0472">Membrane</keyword>
<feature type="transmembrane region" description="Helical" evidence="7">
    <location>
        <begin position="137"/>
        <end position="160"/>
    </location>
</feature>
<evidence type="ECO:0000313" key="8">
    <source>
        <dbReference type="EMBL" id="DAZ93166.1"/>
    </source>
</evidence>
<organism evidence="8 9">
    <name type="scientific">Lagenidium giganteum</name>
    <dbReference type="NCBI Taxonomy" id="4803"/>
    <lineage>
        <taxon>Eukaryota</taxon>
        <taxon>Sar</taxon>
        <taxon>Stramenopiles</taxon>
        <taxon>Oomycota</taxon>
        <taxon>Peronosporomycetes</taxon>
        <taxon>Pythiales</taxon>
        <taxon>Pythiaceae</taxon>
    </lineage>
</organism>
<evidence type="ECO:0000256" key="3">
    <source>
        <dbReference type="ARBA" id="ARBA00022448"/>
    </source>
</evidence>
<keyword evidence="3" id="KW-0813">Transport</keyword>
<feature type="transmembrane region" description="Helical" evidence="7">
    <location>
        <begin position="238"/>
        <end position="256"/>
    </location>
</feature>
<evidence type="ECO:0000313" key="9">
    <source>
        <dbReference type="Proteomes" id="UP001146120"/>
    </source>
</evidence>
<feature type="transmembrane region" description="Helical" evidence="7">
    <location>
        <begin position="305"/>
        <end position="327"/>
    </location>
</feature>
<sequence>MEVDGNKDGRNMQREERRNLIAFWLLGFINNVGYVIMIAGAQEIVSGGVGLVYFFDIFPGLVVKLTGPYWFHLVSYRDRTLVGAMCMLLSFLVVAFGKGSLPLQLLGVSFSGVQSGMMEASYLALASHYESRTCLTCWASGTGLAGVGGYLWVALFHIWLGLSFSATLVLASVFPMLFVFIFMVVLDTSHIPSRSTCGYQPIPSYDDSSAAICAKLGAEVHHHDNELRDAWSKARFTLTLWPYMLPLTIVYFAEYAMQTGVWSTIGFPVTSAAARAQFYSAAGMSYQIGVFLSRSSGVLFQASRAILFAMPILQIGLLVLFTLVSAFHFWYNWSLIVLCFCAGLLGGGVYVNAYTLLSLEVAPSRTEFALGAVSVADTVGVMLADFGGLFLQGCLYSVNRIPGATISIAC</sequence>
<evidence type="ECO:0000256" key="6">
    <source>
        <dbReference type="ARBA" id="ARBA00023136"/>
    </source>
</evidence>
<dbReference type="GO" id="GO:0012505">
    <property type="term" value="C:endomembrane system"/>
    <property type="evidence" value="ECO:0007669"/>
    <property type="project" value="UniProtKB-SubCell"/>
</dbReference>
<name>A0AAV2YGD1_9STRA</name>
<evidence type="ECO:0000256" key="2">
    <source>
        <dbReference type="ARBA" id="ARBA00007467"/>
    </source>
</evidence>
<feature type="transmembrane region" description="Helical" evidence="7">
    <location>
        <begin position="80"/>
        <end position="97"/>
    </location>
</feature>
<accession>A0AAV2YGD1</accession>
<feature type="transmembrane region" description="Helical" evidence="7">
    <location>
        <begin position="103"/>
        <end position="125"/>
    </location>
</feature>
<reference evidence="8" key="2">
    <citation type="journal article" date="2023" name="Microbiol Resour">
        <title>Decontamination and Annotation of the Draft Genome Sequence of the Oomycete Lagenidium giganteum ARSEF 373.</title>
        <authorList>
            <person name="Morgan W.R."/>
            <person name="Tartar A."/>
        </authorList>
    </citation>
    <scope>NUCLEOTIDE SEQUENCE</scope>
    <source>
        <strain evidence="8">ARSEF 373</strain>
    </source>
</reference>
<evidence type="ECO:0000256" key="5">
    <source>
        <dbReference type="ARBA" id="ARBA00022989"/>
    </source>
</evidence>
<dbReference type="InterPro" id="IPR003492">
    <property type="entry name" value="Battenin_disease_Cln3"/>
</dbReference>
<feature type="transmembrane region" description="Helical" evidence="7">
    <location>
        <begin position="368"/>
        <end position="391"/>
    </location>
</feature>
<feature type="transmembrane region" description="Helical" evidence="7">
    <location>
        <begin position="51"/>
        <end position="71"/>
    </location>
</feature>
<dbReference type="GO" id="GO:0005773">
    <property type="term" value="C:vacuole"/>
    <property type="evidence" value="ECO:0007669"/>
    <property type="project" value="UniProtKB-ARBA"/>
</dbReference>